<comment type="caution">
    <text evidence="1">The sequence shown here is derived from an EMBL/GenBank/DDBJ whole genome shotgun (WGS) entry which is preliminary data.</text>
</comment>
<proteinExistence type="predicted"/>
<organism evidence="1 2">
    <name type="scientific">Taklimakanibacter albus</name>
    <dbReference type="NCBI Taxonomy" id="2800327"/>
    <lineage>
        <taxon>Bacteria</taxon>
        <taxon>Pseudomonadati</taxon>
        <taxon>Pseudomonadota</taxon>
        <taxon>Alphaproteobacteria</taxon>
        <taxon>Hyphomicrobiales</taxon>
        <taxon>Aestuariivirgaceae</taxon>
        <taxon>Taklimakanibacter</taxon>
    </lineage>
</organism>
<keyword evidence="2" id="KW-1185">Reference proteome</keyword>
<evidence type="ECO:0000313" key="2">
    <source>
        <dbReference type="Proteomes" id="UP000616151"/>
    </source>
</evidence>
<gene>
    <name evidence="1" type="ORF">JHL16_26855</name>
</gene>
<protein>
    <submittedName>
        <fullName evidence="1">DUF1491 family protein</fullName>
    </submittedName>
</protein>
<dbReference type="EMBL" id="JAENHL010000008">
    <property type="protein sequence ID" value="MBK1870014.1"/>
    <property type="molecule type" value="Genomic_DNA"/>
</dbReference>
<reference evidence="1" key="1">
    <citation type="submission" date="2021-01" db="EMBL/GenBank/DDBJ databases">
        <authorList>
            <person name="Sun Q."/>
        </authorList>
    </citation>
    <scope>NUCLEOTIDE SEQUENCE</scope>
    <source>
        <strain evidence="1">YIM B02566</strain>
    </source>
</reference>
<sequence length="113" mass="12467">MRLKSEIWVHALLRRCFVQGMFGAVLRKGAEEAGAIYVVINRLDGTVRLLGPPPGPSIDEQGERLWIEVSPPVTSALDVQPFIDKLTKFDPDIWVVEIEDRTGTAGLTITPAN</sequence>
<evidence type="ECO:0000313" key="1">
    <source>
        <dbReference type="EMBL" id="MBK1870014.1"/>
    </source>
</evidence>
<name>A0ACC5RBF3_9HYPH</name>
<dbReference type="Proteomes" id="UP000616151">
    <property type="component" value="Unassembled WGS sequence"/>
</dbReference>
<accession>A0ACC5RBF3</accession>